<reference evidence="1 2" key="1">
    <citation type="journal article" date="2017" name="Antonie Van Leeuwenhoek">
        <title>Rhizobium rhizosphaerae sp. nov., a novel species isolated from rice rhizosphere.</title>
        <authorList>
            <person name="Zhao J.J."/>
            <person name="Zhang J."/>
            <person name="Zhang R.J."/>
            <person name="Zhang C.W."/>
            <person name="Yin H.Q."/>
            <person name="Zhang X.X."/>
        </authorList>
    </citation>
    <scope>NUCLEOTIDE SEQUENCE [LARGE SCALE GENOMIC DNA]</scope>
    <source>
        <strain evidence="1 2">S18K6</strain>
    </source>
</reference>
<name>A0AAV3V759_9ALTE</name>
<organism evidence="1 2">
    <name type="scientific">Paraglaciecola chathamensis S18K6</name>
    <dbReference type="NCBI Taxonomy" id="1127672"/>
    <lineage>
        <taxon>Bacteria</taxon>
        <taxon>Pseudomonadati</taxon>
        <taxon>Pseudomonadota</taxon>
        <taxon>Gammaproteobacteria</taxon>
        <taxon>Alteromonadales</taxon>
        <taxon>Alteromonadaceae</taxon>
        <taxon>Paraglaciecola</taxon>
    </lineage>
</organism>
<accession>A0AAV3V759</accession>
<protein>
    <submittedName>
        <fullName evidence="1">Uncharacterized protein</fullName>
    </submittedName>
</protein>
<dbReference type="Proteomes" id="UP000006320">
    <property type="component" value="Unassembled WGS sequence"/>
</dbReference>
<dbReference type="AlphaFoldDB" id="A0AAV3V759"/>
<proteinExistence type="predicted"/>
<dbReference type="EMBL" id="BAEM01000063">
    <property type="protein sequence ID" value="GAC12562.1"/>
    <property type="molecule type" value="Genomic_DNA"/>
</dbReference>
<gene>
    <name evidence="1" type="ORF">GCHA_4645</name>
</gene>
<evidence type="ECO:0000313" key="1">
    <source>
        <dbReference type="EMBL" id="GAC12562.1"/>
    </source>
</evidence>
<comment type="caution">
    <text evidence="1">The sequence shown here is derived from an EMBL/GenBank/DDBJ whole genome shotgun (WGS) entry which is preliminary data.</text>
</comment>
<evidence type="ECO:0000313" key="2">
    <source>
        <dbReference type="Proteomes" id="UP000006320"/>
    </source>
</evidence>
<sequence>MSAIAHHSSEQAAATYLKRLNFRCWSLSIAGNFTSSL</sequence>